<dbReference type="PATRIC" id="fig|1216932.3.peg.2971"/>
<sequence>MIYRGSDIMNYRHLFDGIETSVKIKDGSMVVPINFDNGATTPPFKYVNRQLKESISLYGPIGRGAGQKGDYCTEKYEEARKKILEFFNLSYRNDYTVVYVKNTTEGLNLLSNILINDKKEKVLTTRMEHHANDLPWRYTSDVDYVEVDSDGRLDLKQLEEKLSKDKFSYVSVTGASNVTGYINPINRIAKIVHRYGAKLIVDGAQLVAHRKIDMLGKHPDESIDFLVFSAHKMYAPYGIGVIVGLSNDLNTLPFLKGGGAVKTVSDSDVIWKPAPERHEAGTQNFLGIVALTASIDMIKKVGYNHIISHENYLRSYLIDELKKIPTVILYGDCDNIDDRLSVISFNIEGKDYDYVSRKLADDFGIATRYGKFCAHPYVNRLLNIDDNTIISKAISGEKSSGMIRLSLGLYNTLREAKYVIKAIADIAYD</sequence>
<dbReference type="PROSITE" id="PS00595">
    <property type="entry name" value="AA_TRANSFER_CLASS_5"/>
    <property type="match status" value="1"/>
</dbReference>
<dbReference type="Pfam" id="PF00266">
    <property type="entry name" value="Aminotran_5"/>
    <property type="match status" value="1"/>
</dbReference>
<dbReference type="EMBL" id="HG917869">
    <property type="protein sequence ID" value="CDM70122.1"/>
    <property type="molecule type" value="Genomic_DNA"/>
</dbReference>
<evidence type="ECO:0000256" key="4">
    <source>
        <dbReference type="ARBA" id="ARBA00050776"/>
    </source>
</evidence>
<evidence type="ECO:0000313" key="7">
    <source>
        <dbReference type="EMBL" id="CDM70122.1"/>
    </source>
</evidence>
<feature type="domain" description="Aminotransferase class V" evidence="6">
    <location>
        <begin position="33"/>
        <end position="417"/>
    </location>
</feature>
<reference evidence="7 8" key="1">
    <citation type="submission" date="2013-11" db="EMBL/GenBank/DDBJ databases">
        <title>Complete genome sequence of Clostridum sp. M2/40.</title>
        <authorList>
            <person name="Wibberg D."/>
            <person name="Puehler A."/>
            <person name="Schlueter A."/>
        </authorList>
    </citation>
    <scope>NUCLEOTIDE SEQUENCE [LARGE SCALE GENOMIC DNA]</scope>
    <source>
        <strain evidence="8">M2/40</strain>
    </source>
</reference>
<dbReference type="PANTHER" id="PTHR43586:SF8">
    <property type="entry name" value="CYSTEINE DESULFURASE 1, CHLOROPLASTIC"/>
    <property type="match status" value="1"/>
</dbReference>
<accession>W6S6V0</accession>
<comment type="similarity">
    <text evidence="2">Belongs to the class-V pyridoxal-phosphate-dependent aminotransferase family. Csd subfamily.</text>
</comment>
<dbReference type="InterPro" id="IPR015424">
    <property type="entry name" value="PyrdxlP-dep_Trfase"/>
</dbReference>
<dbReference type="InterPro" id="IPR015422">
    <property type="entry name" value="PyrdxlP-dep_Trfase_small"/>
</dbReference>
<dbReference type="eggNOG" id="COG0520">
    <property type="taxonomic scope" value="Bacteria"/>
</dbReference>
<evidence type="ECO:0000256" key="1">
    <source>
        <dbReference type="ARBA" id="ARBA00001933"/>
    </source>
</evidence>
<dbReference type="Gene3D" id="3.90.1150.10">
    <property type="entry name" value="Aspartate Aminotransferase, domain 1"/>
    <property type="match status" value="1"/>
</dbReference>
<gene>
    <name evidence="7" type="ORF">CM240_3005</name>
</gene>
<dbReference type="InterPro" id="IPR020578">
    <property type="entry name" value="Aminotrans_V_PyrdxlP_BS"/>
</dbReference>
<dbReference type="Gene3D" id="3.40.640.10">
    <property type="entry name" value="Type I PLP-dependent aspartate aminotransferase-like (Major domain)"/>
    <property type="match status" value="1"/>
</dbReference>
<dbReference type="Proteomes" id="UP000019426">
    <property type="component" value="Chromosome M2/40_rep2"/>
</dbReference>
<proteinExistence type="inferred from homology"/>
<keyword evidence="3" id="KW-0663">Pyridoxal phosphate</keyword>
<comment type="cofactor">
    <cofactor evidence="1 5">
        <name>pyridoxal 5'-phosphate</name>
        <dbReference type="ChEBI" id="CHEBI:597326"/>
    </cofactor>
</comment>
<dbReference type="SUPFAM" id="SSF53383">
    <property type="entry name" value="PLP-dependent transferases"/>
    <property type="match status" value="1"/>
</dbReference>
<organism evidence="7 8">
    <name type="scientific">Clostridium bornimense</name>
    <dbReference type="NCBI Taxonomy" id="1216932"/>
    <lineage>
        <taxon>Bacteria</taxon>
        <taxon>Bacillati</taxon>
        <taxon>Bacillota</taxon>
        <taxon>Clostridia</taxon>
        <taxon>Eubacteriales</taxon>
        <taxon>Clostridiaceae</taxon>
        <taxon>Clostridium</taxon>
    </lineage>
</organism>
<evidence type="ECO:0000259" key="6">
    <source>
        <dbReference type="Pfam" id="PF00266"/>
    </source>
</evidence>
<name>W6S6V0_9CLOT</name>
<dbReference type="KEGG" id="clt:CM240_3005"/>
<evidence type="ECO:0000256" key="2">
    <source>
        <dbReference type="ARBA" id="ARBA00010447"/>
    </source>
</evidence>
<dbReference type="GO" id="GO:0031071">
    <property type="term" value="F:cysteine desulfurase activity"/>
    <property type="evidence" value="ECO:0007669"/>
    <property type="project" value="UniProtKB-EC"/>
</dbReference>
<dbReference type="STRING" id="1216932.CM240_3005"/>
<dbReference type="InterPro" id="IPR015421">
    <property type="entry name" value="PyrdxlP-dep_Trfase_major"/>
</dbReference>
<evidence type="ECO:0000256" key="5">
    <source>
        <dbReference type="RuleBase" id="RU004504"/>
    </source>
</evidence>
<evidence type="ECO:0000256" key="3">
    <source>
        <dbReference type="ARBA" id="ARBA00022898"/>
    </source>
</evidence>
<protein>
    <recommendedName>
        <fullName evidence="6">Aminotransferase class V domain-containing protein</fullName>
    </recommendedName>
</protein>
<dbReference type="HOGENOM" id="CLU_003433_2_0_9"/>
<dbReference type="AlphaFoldDB" id="W6S6V0"/>
<dbReference type="PANTHER" id="PTHR43586">
    <property type="entry name" value="CYSTEINE DESULFURASE"/>
    <property type="match status" value="1"/>
</dbReference>
<dbReference type="InterPro" id="IPR000192">
    <property type="entry name" value="Aminotrans_V_dom"/>
</dbReference>
<keyword evidence="8" id="KW-1185">Reference proteome</keyword>
<evidence type="ECO:0000313" key="8">
    <source>
        <dbReference type="Proteomes" id="UP000019426"/>
    </source>
</evidence>
<comment type="catalytic activity">
    <reaction evidence="4">
        <text>(sulfur carrier)-H + L-cysteine = (sulfur carrier)-SH + L-alanine</text>
        <dbReference type="Rhea" id="RHEA:43892"/>
        <dbReference type="Rhea" id="RHEA-COMP:14737"/>
        <dbReference type="Rhea" id="RHEA-COMP:14739"/>
        <dbReference type="ChEBI" id="CHEBI:29917"/>
        <dbReference type="ChEBI" id="CHEBI:35235"/>
        <dbReference type="ChEBI" id="CHEBI:57972"/>
        <dbReference type="ChEBI" id="CHEBI:64428"/>
        <dbReference type="EC" id="2.8.1.7"/>
    </reaction>
</comment>